<organism evidence="2 3">
    <name type="scientific">Brassica cretica</name>
    <name type="common">Mustard</name>
    <dbReference type="NCBI Taxonomy" id="69181"/>
    <lineage>
        <taxon>Eukaryota</taxon>
        <taxon>Viridiplantae</taxon>
        <taxon>Streptophyta</taxon>
        <taxon>Embryophyta</taxon>
        <taxon>Tracheophyta</taxon>
        <taxon>Spermatophyta</taxon>
        <taxon>Magnoliopsida</taxon>
        <taxon>eudicotyledons</taxon>
        <taxon>Gunneridae</taxon>
        <taxon>Pentapetalae</taxon>
        <taxon>rosids</taxon>
        <taxon>malvids</taxon>
        <taxon>Brassicales</taxon>
        <taxon>Brassicaceae</taxon>
        <taxon>Brassiceae</taxon>
        <taxon>Brassica</taxon>
    </lineage>
</organism>
<gene>
    <name evidence="2" type="ORF">F2Q69_00037336</name>
</gene>
<dbReference type="Proteomes" id="UP000712600">
    <property type="component" value="Unassembled WGS sequence"/>
</dbReference>
<evidence type="ECO:0008006" key="4">
    <source>
        <dbReference type="Google" id="ProtNLM"/>
    </source>
</evidence>
<dbReference type="PANTHER" id="PTHR31354">
    <property type="entry name" value="OS01G0793500 PROTEIN"/>
    <property type="match status" value="1"/>
</dbReference>
<feature type="region of interest" description="Disordered" evidence="1">
    <location>
        <begin position="204"/>
        <end position="236"/>
    </location>
</feature>
<dbReference type="PANTHER" id="PTHR31354:SF2">
    <property type="entry name" value="OS01G0793500 PROTEIN"/>
    <property type="match status" value="1"/>
</dbReference>
<dbReference type="AlphaFoldDB" id="A0A8S9SM42"/>
<accession>A0A8S9SM42</accession>
<protein>
    <recommendedName>
        <fullName evidence="4">Nucleoporin Nup133/Nup155-like N-terminal domain-containing protein</fullName>
    </recommendedName>
</protein>
<reference evidence="2" key="1">
    <citation type="submission" date="2019-12" db="EMBL/GenBank/DDBJ databases">
        <title>Genome sequencing and annotation of Brassica cretica.</title>
        <authorList>
            <person name="Studholme D.J."/>
            <person name="Sarris P."/>
        </authorList>
    </citation>
    <scope>NUCLEOTIDE SEQUENCE</scope>
    <source>
        <strain evidence="2">PFS-109/04</strain>
        <tissue evidence="2">Leaf</tissue>
    </source>
</reference>
<dbReference type="EMBL" id="QGKX02000004">
    <property type="protein sequence ID" value="KAF3601005.1"/>
    <property type="molecule type" value="Genomic_DNA"/>
</dbReference>
<evidence type="ECO:0000313" key="3">
    <source>
        <dbReference type="Proteomes" id="UP000712600"/>
    </source>
</evidence>
<sequence>MKKKEKGNIHLFPNIKTRTLNHIPLSCVSREKNRAENQLDLEEALQASRNASQSYSTHRREWPPLLEVGDTGEFPSVCNTAGGEGTALDFFPKIRRVWASVENSLFLWRFNKRDGQCQDICAGLDLPDVLVEVEKCGSYFDELLAVPEHDDWIYSDGKSTFCITFILEMYKEGGLLDPISSSIQVAEFTVLKMEDMNFDRKSIDAQTTTSSDGSIQKSIDAQPTTSSDGSTLNYQYRSTPSCQKQISMFLPISIMEK</sequence>
<comment type="caution">
    <text evidence="2">The sequence shown here is derived from an EMBL/GenBank/DDBJ whole genome shotgun (WGS) entry which is preliminary data.</text>
</comment>
<evidence type="ECO:0000313" key="2">
    <source>
        <dbReference type="EMBL" id="KAF3601005.1"/>
    </source>
</evidence>
<proteinExistence type="predicted"/>
<evidence type="ECO:0000256" key="1">
    <source>
        <dbReference type="SAM" id="MobiDB-lite"/>
    </source>
</evidence>
<name>A0A8S9SM42_BRACR</name>